<keyword evidence="2" id="KW-0732">Signal</keyword>
<feature type="chain" id="PRO_5019327306" description="CopL family metal-binding regulatory protein" evidence="2">
    <location>
        <begin position="23"/>
        <end position="118"/>
    </location>
</feature>
<comment type="caution">
    <text evidence="3">The sequence shown here is derived from an EMBL/GenBank/DDBJ whole genome shotgun (WGS) entry which is preliminary data.</text>
</comment>
<keyword evidence="4" id="KW-1185">Reference proteome</keyword>
<protein>
    <recommendedName>
        <fullName evidence="5">CopL family metal-binding regulatory protein</fullName>
    </recommendedName>
</protein>
<dbReference type="EMBL" id="RZIJ01000010">
    <property type="protein sequence ID" value="RUQ70258.1"/>
    <property type="molecule type" value="Genomic_DNA"/>
</dbReference>
<dbReference type="Proteomes" id="UP000280346">
    <property type="component" value="Unassembled WGS sequence"/>
</dbReference>
<dbReference type="OrthoDB" id="7307951at2"/>
<evidence type="ECO:0000313" key="3">
    <source>
        <dbReference type="EMBL" id="RUQ70258.1"/>
    </source>
</evidence>
<evidence type="ECO:0008006" key="5">
    <source>
        <dbReference type="Google" id="ProtNLM"/>
    </source>
</evidence>
<feature type="signal peptide" evidence="2">
    <location>
        <begin position="1"/>
        <end position="22"/>
    </location>
</feature>
<dbReference type="AlphaFoldDB" id="A0A433J8G3"/>
<gene>
    <name evidence="3" type="ORF">EJ913_14795</name>
</gene>
<accession>A0A433J8G3</accession>
<organism evidence="3 4">
    <name type="scientific">Azospirillum doebereinerae</name>
    <dbReference type="NCBI Taxonomy" id="92933"/>
    <lineage>
        <taxon>Bacteria</taxon>
        <taxon>Pseudomonadati</taxon>
        <taxon>Pseudomonadota</taxon>
        <taxon>Alphaproteobacteria</taxon>
        <taxon>Rhodospirillales</taxon>
        <taxon>Azospirillaceae</taxon>
        <taxon>Azospirillum</taxon>
    </lineage>
</organism>
<name>A0A433J8G3_9PROT</name>
<dbReference type="RefSeq" id="WP_126999138.1">
    <property type="nucleotide sequence ID" value="NZ_JBNPXW010000002.1"/>
</dbReference>
<feature type="region of interest" description="Disordered" evidence="1">
    <location>
        <begin position="85"/>
        <end position="118"/>
    </location>
</feature>
<evidence type="ECO:0000313" key="4">
    <source>
        <dbReference type="Proteomes" id="UP000280346"/>
    </source>
</evidence>
<evidence type="ECO:0000256" key="2">
    <source>
        <dbReference type="SAM" id="SignalP"/>
    </source>
</evidence>
<reference evidence="3 4" key="1">
    <citation type="submission" date="2018-12" db="EMBL/GenBank/DDBJ databases">
        <authorList>
            <person name="Yang Y."/>
        </authorList>
    </citation>
    <scope>NUCLEOTIDE SEQUENCE [LARGE SCALE GENOMIC DNA]</scope>
    <source>
        <strain evidence="3 4">GSF71</strain>
    </source>
</reference>
<evidence type="ECO:0000256" key="1">
    <source>
        <dbReference type="SAM" id="MobiDB-lite"/>
    </source>
</evidence>
<proteinExistence type="predicted"/>
<sequence length="118" mass="11592">MPALMSVLALAVLLSWSGGASAMANHKASAHAAHQHATGTATPVARLSMPDDAAPCHHGQGRARPPCCAGLACVAMPVGLAAESLSAPEPGRGADRPAGASLLDGVGVPPDLPPPRLG</sequence>